<dbReference type="InterPro" id="IPR041408">
    <property type="entry name" value="Hcp_Tssd"/>
</dbReference>
<dbReference type="EMBL" id="JAFMYW010000006">
    <property type="protein sequence ID" value="MBO0950794.1"/>
    <property type="molecule type" value="Genomic_DNA"/>
</dbReference>
<comment type="caution">
    <text evidence="1">The sequence shown here is derived from an EMBL/GenBank/DDBJ whole genome shotgun (WGS) entry which is preliminary data.</text>
</comment>
<sequence>MASSFRSEFSVDGLENPLTLIDSSINFNQSTDRKGRASAGVRSGLVQVSILGNDRGVLTNWASDPLALKNGWIVYRDQKGGTLQRVEFKDAYCVQYHESFRVGDATAAYSIQLGMTARQIIIDGNVHDNMWMDWKMGA</sequence>
<proteinExistence type="predicted"/>
<dbReference type="Pfam" id="PF17642">
    <property type="entry name" value="TssD"/>
    <property type="match status" value="1"/>
</dbReference>
<evidence type="ECO:0000313" key="2">
    <source>
        <dbReference type="Proteomes" id="UP000664628"/>
    </source>
</evidence>
<accession>A0ABS3JLA9</accession>
<protein>
    <recommendedName>
        <fullName evidence="3">Type VI secretion system needle protein Hcp</fullName>
    </recommendedName>
</protein>
<dbReference type="Proteomes" id="UP000664628">
    <property type="component" value="Unassembled WGS sequence"/>
</dbReference>
<keyword evidence="2" id="KW-1185">Reference proteome</keyword>
<dbReference type="RefSeq" id="WP_207330741.1">
    <property type="nucleotide sequence ID" value="NZ_JAFMYW010000006.1"/>
</dbReference>
<name>A0ABS3JLA9_9BACT</name>
<gene>
    <name evidence="1" type="ORF">J2I46_19540</name>
</gene>
<reference evidence="1 2" key="1">
    <citation type="submission" date="2021-03" db="EMBL/GenBank/DDBJ databases">
        <title>Fibrella sp. HMF5405 genome sequencing and assembly.</title>
        <authorList>
            <person name="Kang H."/>
            <person name="Kim H."/>
            <person name="Bae S."/>
            <person name="Joh K."/>
        </authorList>
    </citation>
    <scope>NUCLEOTIDE SEQUENCE [LARGE SCALE GENOMIC DNA]</scope>
    <source>
        <strain evidence="1 2">HMF5405</strain>
    </source>
</reference>
<evidence type="ECO:0000313" key="1">
    <source>
        <dbReference type="EMBL" id="MBO0950794.1"/>
    </source>
</evidence>
<organism evidence="1 2">
    <name type="scientific">Fibrella forsythiae</name>
    <dbReference type="NCBI Taxonomy" id="2817061"/>
    <lineage>
        <taxon>Bacteria</taxon>
        <taxon>Pseudomonadati</taxon>
        <taxon>Bacteroidota</taxon>
        <taxon>Cytophagia</taxon>
        <taxon>Cytophagales</taxon>
        <taxon>Spirosomataceae</taxon>
        <taxon>Fibrella</taxon>
    </lineage>
</organism>
<evidence type="ECO:0008006" key="3">
    <source>
        <dbReference type="Google" id="ProtNLM"/>
    </source>
</evidence>